<name>A0A0U5GUD8_ASPCI</name>
<dbReference type="GO" id="GO:0006384">
    <property type="term" value="P:transcription initiation at RNA polymerase III promoter"/>
    <property type="evidence" value="ECO:0007669"/>
    <property type="project" value="InterPro"/>
</dbReference>
<feature type="region of interest" description="Disordered" evidence="1">
    <location>
        <begin position="1"/>
        <end position="54"/>
    </location>
</feature>
<dbReference type="Proteomes" id="UP000054771">
    <property type="component" value="Unassembled WGS sequence"/>
</dbReference>
<gene>
    <name evidence="3" type="ORF">ASPCAL08905</name>
</gene>
<dbReference type="AlphaFoldDB" id="A0A0U5GUD8"/>
<feature type="domain" description="Transcription factor IIIC subunit 5 HTH" evidence="2">
    <location>
        <begin position="49"/>
        <end position="169"/>
    </location>
</feature>
<protein>
    <recommendedName>
        <fullName evidence="2">Transcription factor IIIC subunit 5 HTH domain-containing protein</fullName>
    </recommendedName>
</protein>
<dbReference type="GO" id="GO:0000127">
    <property type="term" value="C:transcription factor TFIIIC complex"/>
    <property type="evidence" value="ECO:0007669"/>
    <property type="project" value="InterPro"/>
</dbReference>
<dbReference type="PANTHER" id="PTHR13230">
    <property type="entry name" value="GENERAL TRANSCRIPTION FACTOR IIIC, POLYPEPTIDE 5"/>
    <property type="match status" value="1"/>
</dbReference>
<reference evidence="4" key="1">
    <citation type="journal article" date="2016" name="Genome Announc.">
        <title>Draft genome sequences of fungus Aspergillus calidoustus.</title>
        <authorList>
            <person name="Horn F."/>
            <person name="Linde J."/>
            <person name="Mattern D.J."/>
            <person name="Walther G."/>
            <person name="Guthke R."/>
            <person name="Scherlach K."/>
            <person name="Martin K."/>
            <person name="Brakhage A.A."/>
            <person name="Petzke L."/>
            <person name="Valiante V."/>
        </authorList>
    </citation>
    <scope>NUCLEOTIDE SEQUENCE [LARGE SCALE GENOMIC DNA]</scope>
    <source>
        <strain evidence="4">SF006504</strain>
    </source>
</reference>
<dbReference type="STRING" id="454130.A0A0U5GUD8"/>
<dbReference type="GO" id="GO:0001002">
    <property type="term" value="F:RNA polymerase III type 1 promoter sequence-specific DNA binding"/>
    <property type="evidence" value="ECO:0007669"/>
    <property type="project" value="TreeGrafter"/>
</dbReference>
<keyword evidence="4" id="KW-1185">Reference proteome</keyword>
<dbReference type="GO" id="GO:0001003">
    <property type="term" value="F:RNA polymerase III type 2 promoter sequence-specific DNA binding"/>
    <property type="evidence" value="ECO:0007669"/>
    <property type="project" value="TreeGrafter"/>
</dbReference>
<evidence type="ECO:0000313" key="4">
    <source>
        <dbReference type="Proteomes" id="UP000054771"/>
    </source>
</evidence>
<dbReference type="PANTHER" id="PTHR13230:SF5">
    <property type="entry name" value="GENERAL TRANSCRIPTION FACTOR 3C POLYPEPTIDE 5"/>
    <property type="match status" value="1"/>
</dbReference>
<proteinExistence type="predicted"/>
<evidence type="ECO:0000313" key="3">
    <source>
        <dbReference type="EMBL" id="CEN62267.1"/>
    </source>
</evidence>
<dbReference type="EMBL" id="CDMC01000007">
    <property type="protein sequence ID" value="CEN62267.1"/>
    <property type="molecule type" value="Genomic_DNA"/>
</dbReference>
<sequence>MPPPTPATIDHQLNAHEENPAYYEAGRESDDETGRAQPDPGTEAPQRTKRGRYNQGIATGDTIKFNEIILEMSQKVVPNGLGSNQIRYAEDGSMREMVQNIQGILECRPVTTVRAILDLLGPVCQTTVGKALPICGYMFANGPWKKALIKFGVDPRIQPNLRFYQTITFDMEFDPVVERGKHDWTVKGNLAFPQLLKADDNIPHIFNGRKFVADDNTWQICDITDEILHRVIATSEARLNLSNKTGFFLNGTMAKIMVIMRDKLLCIRDNLLLDDSVYECLLGFPDEYVPPKGRDIRRYGLEFGQHYTTKQAFLRGRIVDMARRLL</sequence>
<accession>A0A0U5GUD8</accession>
<dbReference type="InterPro" id="IPR019136">
    <property type="entry name" value="TF_IIIC_su-5_HTH"/>
</dbReference>
<dbReference type="Pfam" id="PF09734">
    <property type="entry name" value="Tau95"/>
    <property type="match status" value="1"/>
</dbReference>
<dbReference type="OrthoDB" id="5598268at2759"/>
<evidence type="ECO:0000259" key="2">
    <source>
        <dbReference type="Pfam" id="PF09734"/>
    </source>
</evidence>
<feature type="compositionally biased region" description="Basic and acidic residues" evidence="1">
    <location>
        <begin position="13"/>
        <end position="34"/>
    </location>
</feature>
<organism evidence="3 4">
    <name type="scientific">Aspergillus calidoustus</name>
    <dbReference type="NCBI Taxonomy" id="454130"/>
    <lineage>
        <taxon>Eukaryota</taxon>
        <taxon>Fungi</taxon>
        <taxon>Dikarya</taxon>
        <taxon>Ascomycota</taxon>
        <taxon>Pezizomycotina</taxon>
        <taxon>Eurotiomycetes</taxon>
        <taxon>Eurotiomycetidae</taxon>
        <taxon>Eurotiales</taxon>
        <taxon>Aspergillaceae</taxon>
        <taxon>Aspergillus</taxon>
        <taxon>Aspergillus subgen. Nidulantes</taxon>
    </lineage>
</organism>
<dbReference type="OMA" id="AKLWEIM"/>
<dbReference type="InterPro" id="IPR040454">
    <property type="entry name" value="TF_IIIC_Tfc1/Sfc1"/>
</dbReference>
<evidence type="ECO:0000256" key="1">
    <source>
        <dbReference type="SAM" id="MobiDB-lite"/>
    </source>
</evidence>